<name>A0ABX5S4Q5_9BURK</name>
<dbReference type="EMBL" id="CP038026">
    <property type="protein sequence ID" value="QBQ35311.1"/>
    <property type="molecule type" value="Genomic_DNA"/>
</dbReference>
<accession>A0ABX5S4Q5</accession>
<reference evidence="1 2" key="1">
    <citation type="submission" date="2019-03" db="EMBL/GenBank/DDBJ databases">
        <title>Draft Genome Sequences of Six Type Strains of the Genus Massilia.</title>
        <authorList>
            <person name="Miess H."/>
            <person name="Frediansyhah A."/>
            <person name="Gross H."/>
        </authorList>
    </citation>
    <scope>NUCLEOTIDE SEQUENCE [LARGE SCALE GENOMIC DNA]</scope>
    <source>
        <strain evidence="1 2">DSM 17505</strain>
    </source>
</reference>
<proteinExistence type="predicted"/>
<organism evidence="1 2">
    <name type="scientific">Pseudoduganella plicata</name>
    <dbReference type="NCBI Taxonomy" id="321984"/>
    <lineage>
        <taxon>Bacteria</taxon>
        <taxon>Pseudomonadati</taxon>
        <taxon>Pseudomonadota</taxon>
        <taxon>Betaproteobacteria</taxon>
        <taxon>Burkholderiales</taxon>
        <taxon>Oxalobacteraceae</taxon>
        <taxon>Telluria group</taxon>
        <taxon>Pseudoduganella</taxon>
    </lineage>
</organism>
<protein>
    <submittedName>
        <fullName evidence="1">Uncharacterized protein</fullName>
    </submittedName>
</protein>
<gene>
    <name evidence="1" type="ORF">E1742_03370</name>
</gene>
<keyword evidence="2" id="KW-1185">Reference proteome</keyword>
<sequence length="61" mass="6394">MTPHDLRLAWRAPLAEPGYTAIGIVGLGIGTARQHACCCRAMYATHGSTTPASPMSTGCTY</sequence>
<evidence type="ECO:0000313" key="2">
    <source>
        <dbReference type="Proteomes" id="UP000294359"/>
    </source>
</evidence>
<evidence type="ECO:0000313" key="1">
    <source>
        <dbReference type="EMBL" id="QBQ35311.1"/>
    </source>
</evidence>
<dbReference type="Proteomes" id="UP000294359">
    <property type="component" value="Chromosome"/>
</dbReference>
<dbReference type="RefSeq" id="WP_134383550.1">
    <property type="nucleotide sequence ID" value="NZ_BMWW01000007.1"/>
</dbReference>